<evidence type="ECO:0000259" key="10">
    <source>
        <dbReference type="PROSITE" id="PS51464"/>
    </source>
</evidence>
<keyword evidence="7 9" id="KW-0413">Isomerase</keyword>
<feature type="binding site" evidence="9">
    <location>
        <begin position="49"/>
        <end position="51"/>
    </location>
    <ligand>
        <name>substrate</name>
    </ligand>
</feature>
<dbReference type="InParanoid" id="W0RJU6"/>
<keyword evidence="6 9" id="KW-0862">Zinc</keyword>
<sequence length="198" mass="21033">MDDRITGALRELADTAARTADLLADDIARAADMVRDTVRGGGTLFFCGNGGSAADAQHMATEYVVRYRRDRAAYPAVALTTDTSLLTAAGNDFGFDHVFSRQVEALCRSGDLLVIHSTSGNSPNVLLAARAARAKGVRVLAFSARDGGALRPLADHNVIIPTDRTDRAQELHLCIEHLICDMIEADELASRPVAGGVA</sequence>
<dbReference type="GO" id="GO:0005737">
    <property type="term" value="C:cytoplasm"/>
    <property type="evidence" value="ECO:0007669"/>
    <property type="project" value="UniProtKB-SubCell"/>
</dbReference>
<dbReference type="EC" id="5.3.1.28" evidence="9"/>
<evidence type="ECO:0000256" key="8">
    <source>
        <dbReference type="ARBA" id="ARBA00023277"/>
    </source>
</evidence>
<comment type="cofactor">
    <cofactor evidence="9">
        <name>Zn(2+)</name>
        <dbReference type="ChEBI" id="CHEBI:29105"/>
    </cofactor>
    <text evidence="9">Binds 1 zinc ion per subunit.</text>
</comment>
<dbReference type="InterPro" id="IPR035461">
    <property type="entry name" value="GmhA/DiaA"/>
</dbReference>
<feature type="binding site" evidence="9">
    <location>
        <begin position="117"/>
        <end position="119"/>
    </location>
    <ligand>
        <name>substrate</name>
    </ligand>
</feature>
<evidence type="ECO:0000256" key="3">
    <source>
        <dbReference type="ARBA" id="ARBA00009894"/>
    </source>
</evidence>
<comment type="subcellular location">
    <subcellularLocation>
        <location evidence="2 9">Cytoplasm</location>
    </subcellularLocation>
</comment>
<dbReference type="InterPro" id="IPR001347">
    <property type="entry name" value="SIS_dom"/>
</dbReference>
<dbReference type="InterPro" id="IPR004515">
    <property type="entry name" value="Phosphoheptose_Isoase"/>
</dbReference>
<dbReference type="STRING" id="861299.J421_3519"/>
<dbReference type="PANTHER" id="PTHR30390">
    <property type="entry name" value="SEDOHEPTULOSE 7-PHOSPHATE ISOMERASE / DNAA INITIATOR-ASSOCIATING FACTOR FOR REPLICATION INITIATION"/>
    <property type="match status" value="1"/>
</dbReference>
<dbReference type="HOGENOM" id="CLU_080999_1_1_0"/>
<dbReference type="SUPFAM" id="SSF53697">
    <property type="entry name" value="SIS domain"/>
    <property type="match status" value="1"/>
</dbReference>
<feature type="binding site" evidence="9">
    <location>
        <position position="169"/>
    </location>
    <ligand>
        <name>substrate</name>
    </ligand>
</feature>
<organism evidence="11 12">
    <name type="scientific">Gemmatirosa kalamazoonensis</name>
    <dbReference type="NCBI Taxonomy" id="861299"/>
    <lineage>
        <taxon>Bacteria</taxon>
        <taxon>Pseudomonadati</taxon>
        <taxon>Gemmatimonadota</taxon>
        <taxon>Gemmatimonadia</taxon>
        <taxon>Gemmatimonadales</taxon>
        <taxon>Gemmatimonadaceae</taxon>
        <taxon>Gemmatirosa</taxon>
    </lineage>
</organism>
<feature type="binding site" evidence="9">
    <location>
        <begin position="91"/>
        <end position="92"/>
    </location>
    <ligand>
        <name>substrate</name>
    </ligand>
</feature>
<dbReference type="GO" id="GO:0008968">
    <property type="term" value="F:D-sedoheptulose 7-phosphate isomerase activity"/>
    <property type="evidence" value="ECO:0007669"/>
    <property type="project" value="UniProtKB-UniRule"/>
</dbReference>
<dbReference type="HAMAP" id="MF_00067">
    <property type="entry name" value="GmhA"/>
    <property type="match status" value="1"/>
</dbReference>
<name>W0RJU6_9BACT</name>
<reference evidence="11 12" key="1">
    <citation type="journal article" date="2014" name="Genome Announc.">
        <title>Genome Sequence and Methylome of Soil Bacterium Gemmatirosa kalamazoonensis KBS708T, a Member of the Rarely Cultivated Gemmatimonadetes Phylum.</title>
        <authorList>
            <person name="Debruyn J.M."/>
            <person name="Radosevich M."/>
            <person name="Wommack K.E."/>
            <person name="Polson S.W."/>
            <person name="Hauser L.J."/>
            <person name="Fawaz M.N."/>
            <person name="Korlach J."/>
            <person name="Tsai Y.C."/>
        </authorList>
    </citation>
    <scope>NUCLEOTIDE SEQUENCE [LARGE SCALE GENOMIC DNA]</scope>
    <source>
        <strain evidence="11 12">KBS708</strain>
    </source>
</reference>
<evidence type="ECO:0000313" key="11">
    <source>
        <dbReference type="EMBL" id="AHG91056.1"/>
    </source>
</evidence>
<feature type="binding site" evidence="9">
    <location>
        <position position="62"/>
    </location>
    <ligand>
        <name>Zn(2+)</name>
        <dbReference type="ChEBI" id="CHEBI:29105"/>
    </ligand>
</feature>
<dbReference type="AlphaFoldDB" id="W0RJU6"/>
<feature type="binding site" evidence="9">
    <location>
        <position position="122"/>
    </location>
    <ligand>
        <name>substrate</name>
    </ligand>
</feature>
<evidence type="ECO:0000256" key="9">
    <source>
        <dbReference type="HAMAP-Rule" id="MF_00067"/>
    </source>
</evidence>
<dbReference type="Proteomes" id="UP000019151">
    <property type="component" value="Chromosome"/>
</dbReference>
<evidence type="ECO:0000256" key="6">
    <source>
        <dbReference type="ARBA" id="ARBA00022833"/>
    </source>
</evidence>
<dbReference type="Pfam" id="PF13580">
    <property type="entry name" value="SIS_2"/>
    <property type="match status" value="1"/>
</dbReference>
<evidence type="ECO:0000256" key="7">
    <source>
        <dbReference type="ARBA" id="ARBA00023235"/>
    </source>
</evidence>
<keyword evidence="12" id="KW-1185">Reference proteome</keyword>
<dbReference type="InterPro" id="IPR046348">
    <property type="entry name" value="SIS_dom_sf"/>
</dbReference>
<evidence type="ECO:0000313" key="12">
    <source>
        <dbReference type="Proteomes" id="UP000019151"/>
    </source>
</evidence>
<keyword evidence="8 9" id="KW-0119">Carbohydrate metabolism</keyword>
<keyword evidence="5 9" id="KW-0479">Metal-binding</keyword>
<dbReference type="GO" id="GO:0097367">
    <property type="term" value="F:carbohydrate derivative binding"/>
    <property type="evidence" value="ECO:0007669"/>
    <property type="project" value="InterPro"/>
</dbReference>
<dbReference type="KEGG" id="gba:J421_3519"/>
<dbReference type="UniPathway" id="UPA00041">
    <property type="reaction ID" value="UER00436"/>
</dbReference>
<keyword evidence="4 9" id="KW-0963">Cytoplasm</keyword>
<feature type="binding site" evidence="9">
    <location>
        <position position="177"/>
    </location>
    <ligand>
        <name>Zn(2+)</name>
        <dbReference type="ChEBI" id="CHEBI:29105"/>
    </ligand>
</feature>
<feature type="domain" description="SIS" evidence="10">
    <location>
        <begin position="34"/>
        <end position="188"/>
    </location>
</feature>
<evidence type="ECO:0000256" key="4">
    <source>
        <dbReference type="ARBA" id="ARBA00022490"/>
    </source>
</evidence>
<feature type="binding site" evidence="9">
    <location>
        <position position="169"/>
    </location>
    <ligand>
        <name>Zn(2+)</name>
        <dbReference type="ChEBI" id="CHEBI:29105"/>
    </ligand>
</feature>
<dbReference type="CDD" id="cd05006">
    <property type="entry name" value="SIS_GmhA"/>
    <property type="match status" value="1"/>
</dbReference>
<dbReference type="EMBL" id="CP007128">
    <property type="protein sequence ID" value="AHG91056.1"/>
    <property type="molecule type" value="Genomic_DNA"/>
</dbReference>
<comment type="catalytic activity">
    <reaction evidence="1 9">
        <text>2 D-sedoheptulose 7-phosphate = D-glycero-alpha-D-manno-heptose 7-phosphate + D-glycero-beta-D-manno-heptose 7-phosphate</text>
        <dbReference type="Rhea" id="RHEA:27489"/>
        <dbReference type="ChEBI" id="CHEBI:57483"/>
        <dbReference type="ChEBI" id="CHEBI:60203"/>
        <dbReference type="ChEBI" id="CHEBI:60204"/>
        <dbReference type="EC" id="5.3.1.28"/>
    </reaction>
</comment>
<comment type="pathway">
    <text evidence="9">Carbohydrate biosynthesis; D-glycero-D-manno-heptose 7-phosphate biosynthesis; D-glycero-alpha-D-manno-heptose 7-phosphate and D-glycero-beta-D-manno-heptose 7-phosphate from sedoheptulose 7-phosphate: step 1/1.</text>
</comment>
<comment type="similarity">
    <text evidence="3 9">Belongs to the SIS family. GmhA subfamily.</text>
</comment>
<proteinExistence type="inferred from homology"/>
<gene>
    <name evidence="9" type="primary">gmhA</name>
    <name evidence="11" type="ORF">J421_3519</name>
</gene>
<feature type="binding site" evidence="9">
    <location>
        <position position="58"/>
    </location>
    <ligand>
        <name>Zn(2+)</name>
        <dbReference type="ChEBI" id="CHEBI:29105"/>
    </ligand>
</feature>
<dbReference type="PROSITE" id="PS51464">
    <property type="entry name" value="SIS"/>
    <property type="match status" value="1"/>
</dbReference>
<dbReference type="RefSeq" id="WP_025412515.1">
    <property type="nucleotide sequence ID" value="NZ_CP007128.1"/>
</dbReference>
<dbReference type="GO" id="GO:0005975">
    <property type="term" value="P:carbohydrate metabolic process"/>
    <property type="evidence" value="ECO:0007669"/>
    <property type="project" value="UniProtKB-UniRule"/>
</dbReference>
<evidence type="ECO:0000256" key="5">
    <source>
        <dbReference type="ARBA" id="ARBA00022723"/>
    </source>
</evidence>
<accession>W0RJU6</accession>
<evidence type="ECO:0000256" key="2">
    <source>
        <dbReference type="ARBA" id="ARBA00004496"/>
    </source>
</evidence>
<dbReference type="PANTHER" id="PTHR30390:SF6">
    <property type="entry name" value="DNAA INITIATOR-ASSOCIATING PROTEIN DIAA"/>
    <property type="match status" value="1"/>
</dbReference>
<comment type="function">
    <text evidence="9">Catalyzes the isomerization of sedoheptulose 7-phosphate in D-glycero-D-manno-heptose 7-phosphate.</text>
</comment>
<dbReference type="InterPro" id="IPR050099">
    <property type="entry name" value="SIS_GmhA/DiaA_subfam"/>
</dbReference>
<feature type="binding site" evidence="9">
    <location>
        <position position="62"/>
    </location>
    <ligand>
        <name>substrate</name>
    </ligand>
</feature>
<dbReference type="GO" id="GO:0008270">
    <property type="term" value="F:zinc ion binding"/>
    <property type="evidence" value="ECO:0007669"/>
    <property type="project" value="UniProtKB-UniRule"/>
</dbReference>
<dbReference type="eggNOG" id="COG0279">
    <property type="taxonomic scope" value="Bacteria"/>
</dbReference>
<dbReference type="Gene3D" id="3.40.50.10490">
    <property type="entry name" value="Glucose-6-phosphate isomerase like protein, domain 1"/>
    <property type="match status" value="1"/>
</dbReference>
<comment type="miscellaneous">
    <text evidence="9">The reaction produces a racemic mixture of D-glycero-alpha-D-manno-heptose 7-phosphate and D-glycero-beta-D-manno-heptose 7-phosphate.</text>
</comment>
<evidence type="ECO:0000256" key="1">
    <source>
        <dbReference type="ARBA" id="ARBA00000348"/>
    </source>
</evidence>
<protein>
    <recommendedName>
        <fullName evidence="9">Phosphoheptose isomerase</fullName>
        <ecNumber evidence="9">5.3.1.28</ecNumber>
    </recommendedName>
    <alternativeName>
        <fullName evidence="9">Sedoheptulose 7-phosphate isomerase</fullName>
    </alternativeName>
</protein>
<dbReference type="GO" id="GO:2001061">
    <property type="term" value="P:D-glycero-D-manno-heptose 7-phosphate biosynthetic process"/>
    <property type="evidence" value="ECO:0007669"/>
    <property type="project" value="UniProtKB-UniPathway"/>
</dbReference>
<dbReference type="OrthoDB" id="9781311at2"/>